<feature type="binding site" evidence="14">
    <location>
        <begin position="312"/>
        <end position="315"/>
    </location>
    <ligand>
        <name>GMP</name>
        <dbReference type="ChEBI" id="CHEBI:58115"/>
    </ligand>
</feature>
<keyword evidence="4" id="KW-0436">Ligase</keyword>
<feature type="binding site" evidence="15">
    <location>
        <position position="280"/>
    </location>
    <ligand>
        <name>Mn(2+)</name>
        <dbReference type="ChEBI" id="CHEBI:29035"/>
        <label>2</label>
    </ligand>
</feature>
<feature type="binding site" evidence="14">
    <location>
        <begin position="170"/>
        <end position="174"/>
    </location>
    <ligand>
        <name>GMP</name>
        <dbReference type="ChEBI" id="CHEBI:58115"/>
    </ligand>
</feature>
<dbReference type="Gene3D" id="3.90.1860.10">
    <property type="entry name" value="tRNA-splicing ligase RtcB"/>
    <property type="match status" value="1"/>
</dbReference>
<dbReference type="InterPro" id="IPR036025">
    <property type="entry name" value="RtcB-like_sf"/>
</dbReference>
<comment type="similarity">
    <text evidence="1">Belongs to the RtcB family.</text>
</comment>
<evidence type="ECO:0000256" key="2">
    <source>
        <dbReference type="ARBA" id="ARBA00011245"/>
    </source>
</evidence>
<dbReference type="OrthoDB" id="9802323at2"/>
<feature type="binding site" evidence="15">
    <location>
        <position position="171"/>
    </location>
    <ligand>
        <name>Mn(2+)</name>
        <dbReference type="ChEBI" id="CHEBI:29035"/>
        <label>1</label>
    </ligand>
</feature>
<evidence type="ECO:0000256" key="15">
    <source>
        <dbReference type="PIRSR" id="PIRSR601233-3"/>
    </source>
</evidence>
<organism evidence="17 18">
    <name type="scientific">Caenimonas sedimenti</name>
    <dbReference type="NCBI Taxonomy" id="2596921"/>
    <lineage>
        <taxon>Bacteria</taxon>
        <taxon>Pseudomonadati</taxon>
        <taxon>Pseudomonadota</taxon>
        <taxon>Betaproteobacteria</taxon>
        <taxon>Burkholderiales</taxon>
        <taxon>Comamonadaceae</taxon>
        <taxon>Caenimonas</taxon>
    </lineage>
</organism>
<dbReference type="GO" id="GO:0006396">
    <property type="term" value="P:RNA processing"/>
    <property type="evidence" value="ECO:0007669"/>
    <property type="project" value="InterPro"/>
</dbReference>
<evidence type="ECO:0000256" key="4">
    <source>
        <dbReference type="ARBA" id="ARBA00022598"/>
    </source>
</evidence>
<dbReference type="EC" id="6.5.1.8" evidence="3"/>
<evidence type="ECO:0000256" key="10">
    <source>
        <dbReference type="ARBA" id="ARBA00030221"/>
    </source>
</evidence>
<evidence type="ECO:0000256" key="3">
    <source>
        <dbReference type="ARBA" id="ARBA00012726"/>
    </source>
</evidence>
<keyword evidence="6 14" id="KW-0547">Nucleotide-binding</keyword>
<evidence type="ECO:0000256" key="14">
    <source>
        <dbReference type="PIRSR" id="PIRSR601233-2"/>
    </source>
</evidence>
<feature type="binding site" evidence="14">
    <location>
        <begin position="280"/>
        <end position="281"/>
    </location>
    <ligand>
        <name>GMP</name>
        <dbReference type="ChEBI" id="CHEBI:58115"/>
    </ligand>
</feature>
<comment type="caution">
    <text evidence="17">The sequence shown here is derived from an EMBL/GenBank/DDBJ whole genome shotgun (WGS) entry which is preliminary data.</text>
</comment>
<protein>
    <recommendedName>
        <fullName evidence="10">3'-phosphate/5'-hydroxy nucleic acid ligase</fullName>
        <ecNumber evidence="3">6.5.1.8</ecNumber>
    </recommendedName>
    <alternativeName>
        <fullName evidence="10">3'-phosphate/5'-hydroxy nucleic acid ligase</fullName>
    </alternativeName>
</protein>
<dbReference type="GO" id="GO:0005525">
    <property type="term" value="F:GTP binding"/>
    <property type="evidence" value="ECO:0007669"/>
    <property type="project" value="UniProtKB-KW"/>
</dbReference>
<keyword evidence="9 15" id="KW-0464">Manganese</keyword>
<keyword evidence="5 15" id="KW-0479">Metal-binding</keyword>
<reference evidence="17 18" key="1">
    <citation type="submission" date="2019-07" db="EMBL/GenBank/DDBJ databases">
        <title>Caenimonas sedimenti sp. nov., isolated from activated sludge.</title>
        <authorList>
            <person name="Xu J."/>
        </authorList>
    </citation>
    <scope>NUCLEOTIDE SEQUENCE [LARGE SCALE GENOMIC DNA]</scope>
    <source>
        <strain evidence="17 18">HX-9-20</strain>
    </source>
</reference>
<evidence type="ECO:0000256" key="12">
    <source>
        <dbReference type="ARBA" id="ARBA00049514"/>
    </source>
</evidence>
<proteinExistence type="inferred from homology"/>
<feature type="binding site" evidence="14">
    <location>
        <position position="319"/>
    </location>
    <ligand>
        <name>GMP</name>
        <dbReference type="ChEBI" id="CHEBI:58115"/>
    </ligand>
</feature>
<evidence type="ECO:0000256" key="13">
    <source>
        <dbReference type="PIRSR" id="PIRSR601233-1"/>
    </source>
</evidence>
<evidence type="ECO:0000256" key="9">
    <source>
        <dbReference type="ARBA" id="ARBA00023211"/>
    </source>
</evidence>
<feature type="active site" description="GMP-histidine intermediate" evidence="13">
    <location>
        <position position="336"/>
    </location>
</feature>
<gene>
    <name evidence="17" type="ORF">FN976_27820</name>
</gene>
<comment type="cofactor">
    <cofactor evidence="15">
        <name>Mn(2+)</name>
        <dbReference type="ChEBI" id="CHEBI:29035"/>
    </cofactor>
    <text evidence="15">Binds 2 manganese ions per subunit.</text>
</comment>
<evidence type="ECO:0000256" key="16">
    <source>
        <dbReference type="SAM" id="MobiDB-lite"/>
    </source>
</evidence>
<evidence type="ECO:0000313" key="17">
    <source>
        <dbReference type="EMBL" id="TWO64930.1"/>
    </source>
</evidence>
<dbReference type="SUPFAM" id="SSF103365">
    <property type="entry name" value="Hypothetical protein PH1602"/>
    <property type="match status" value="1"/>
</dbReference>
<dbReference type="GO" id="GO:0003909">
    <property type="term" value="F:DNA ligase activity"/>
    <property type="evidence" value="ECO:0007669"/>
    <property type="project" value="TreeGrafter"/>
</dbReference>
<comment type="subunit">
    <text evidence="2">Monomer.</text>
</comment>
<comment type="catalytic activity">
    <reaction evidence="12">
        <text>a 3'-end 2',3'-cyclophospho-ribonucleotide-RNA + a 5'-end dephospho-ribonucleoside-RNA + GTP + H2O = a ribonucleotidyl-ribonucleotide-RNA + GMP + diphosphate + H(+)</text>
        <dbReference type="Rhea" id="RHEA:68080"/>
        <dbReference type="Rhea" id="RHEA-COMP:10464"/>
        <dbReference type="Rhea" id="RHEA-COMP:13936"/>
        <dbReference type="Rhea" id="RHEA-COMP:17355"/>
        <dbReference type="ChEBI" id="CHEBI:15377"/>
        <dbReference type="ChEBI" id="CHEBI:15378"/>
        <dbReference type="ChEBI" id="CHEBI:33019"/>
        <dbReference type="ChEBI" id="CHEBI:37565"/>
        <dbReference type="ChEBI" id="CHEBI:58115"/>
        <dbReference type="ChEBI" id="CHEBI:83064"/>
        <dbReference type="ChEBI" id="CHEBI:138284"/>
        <dbReference type="ChEBI" id="CHEBI:173118"/>
        <dbReference type="EC" id="6.5.1.8"/>
    </reaction>
</comment>
<feature type="binding site" evidence="14">
    <location>
        <begin position="336"/>
        <end position="339"/>
    </location>
    <ligand>
        <name>GMP</name>
        <dbReference type="ChEBI" id="CHEBI:58115"/>
    </ligand>
</feature>
<keyword evidence="7" id="KW-0692">RNA repair</keyword>
<evidence type="ECO:0000256" key="6">
    <source>
        <dbReference type="ARBA" id="ARBA00022741"/>
    </source>
</evidence>
<dbReference type="Proteomes" id="UP000318199">
    <property type="component" value="Unassembled WGS sequence"/>
</dbReference>
<keyword evidence="18" id="KW-1185">Reference proteome</keyword>
<feature type="region of interest" description="Disordered" evidence="16">
    <location>
        <begin position="110"/>
        <end position="130"/>
    </location>
</feature>
<dbReference type="GO" id="GO:0170057">
    <property type="term" value="F:RNA ligase (GTP) activity"/>
    <property type="evidence" value="ECO:0007669"/>
    <property type="project" value="UniProtKB-EC"/>
</dbReference>
<evidence type="ECO:0000256" key="7">
    <source>
        <dbReference type="ARBA" id="ARBA00022800"/>
    </source>
</evidence>
<feature type="binding site" evidence="15">
    <location>
        <position position="188"/>
    </location>
    <ligand>
        <name>Mn(2+)</name>
        <dbReference type="ChEBI" id="CHEBI:29035"/>
        <label>2</label>
    </ligand>
</feature>
<dbReference type="InterPro" id="IPR001233">
    <property type="entry name" value="RtcB"/>
</dbReference>
<name>A0A562ZEI3_9BURK</name>
<feature type="binding site" evidence="14">
    <location>
        <position position="406"/>
    </location>
    <ligand>
        <name>GMP</name>
        <dbReference type="ChEBI" id="CHEBI:58115"/>
    </ligand>
</feature>
<evidence type="ECO:0000256" key="5">
    <source>
        <dbReference type="ARBA" id="ARBA00022723"/>
    </source>
</evidence>
<dbReference type="GO" id="GO:0030145">
    <property type="term" value="F:manganese ion binding"/>
    <property type="evidence" value="ECO:0007669"/>
    <property type="project" value="TreeGrafter"/>
</dbReference>
<sequence length="407" mass="44666">MQQNYNIDHPEGGVPIKMWTRGVPVEDEARKQLANAARLPVVFKHIAAMPDVHLGIGATVGSVIPTLRAIIPAAVGVDIGCGMMACKTTLHANDLPDNLGPLRAAIERAVPHGSTPRGRGRDEGSWENPPDAVDQAWATLADEFDALCELHPRLKNTNNRKHLGTLGTGNHFIEVCLDEDGAVWFMLHSGSRGVGNAIGTHFIELAKKDAQLHQRNLPDQDLAYFEEGAQYFGDYVRGVGWAQKFAARNREVMMVNLIATVRKVITKPFESHIEAVNCHHNYVQQERHFGEDVFVTRKGAVSAKRGELGIIPGSMGARSYIVRGLGNPESFESCSHGAGRVMSRTKAKKMFTVDDQIRATEGVECRKDANVIDEIPMAYKDIDAVMEAQKDLVEVVHTLKQVVCVKG</sequence>
<dbReference type="GO" id="GO:0006281">
    <property type="term" value="P:DNA repair"/>
    <property type="evidence" value="ECO:0007669"/>
    <property type="project" value="TreeGrafter"/>
</dbReference>
<comment type="catalytic activity">
    <reaction evidence="11">
        <text>a 3'-end 3'-phospho-ribonucleotide-RNA + a 5'-end dephospho-ribonucleoside-RNA + GTP = a ribonucleotidyl-ribonucleotide-RNA + GMP + diphosphate</text>
        <dbReference type="Rhea" id="RHEA:68076"/>
        <dbReference type="Rhea" id="RHEA-COMP:10463"/>
        <dbReference type="Rhea" id="RHEA-COMP:13936"/>
        <dbReference type="Rhea" id="RHEA-COMP:17355"/>
        <dbReference type="ChEBI" id="CHEBI:33019"/>
        <dbReference type="ChEBI" id="CHEBI:37565"/>
        <dbReference type="ChEBI" id="CHEBI:58115"/>
        <dbReference type="ChEBI" id="CHEBI:83062"/>
        <dbReference type="ChEBI" id="CHEBI:138284"/>
        <dbReference type="ChEBI" id="CHEBI:173118"/>
        <dbReference type="EC" id="6.5.1.8"/>
    </reaction>
</comment>
<evidence type="ECO:0000256" key="11">
    <source>
        <dbReference type="ARBA" id="ARBA00047746"/>
    </source>
</evidence>
<evidence type="ECO:0000313" key="18">
    <source>
        <dbReference type="Proteomes" id="UP000318199"/>
    </source>
</evidence>
<dbReference type="PANTHER" id="PTHR43749:SF2">
    <property type="entry name" value="RNA-SPLICING LIGASE RTCB"/>
    <property type="match status" value="1"/>
</dbReference>
<dbReference type="InterPro" id="IPR052915">
    <property type="entry name" value="RtcB-like"/>
</dbReference>
<dbReference type="FunFam" id="3.90.1860.10:FF:000002">
    <property type="entry name" value="RNA-splicing ligase RtcB"/>
    <property type="match status" value="1"/>
</dbReference>
<evidence type="ECO:0000256" key="8">
    <source>
        <dbReference type="ARBA" id="ARBA00023134"/>
    </source>
</evidence>
<evidence type="ECO:0000256" key="1">
    <source>
        <dbReference type="ARBA" id="ARBA00008071"/>
    </source>
</evidence>
<dbReference type="AlphaFoldDB" id="A0A562ZEI3"/>
<dbReference type="GO" id="GO:0042245">
    <property type="term" value="P:RNA repair"/>
    <property type="evidence" value="ECO:0007669"/>
    <property type="project" value="UniProtKB-KW"/>
</dbReference>
<dbReference type="EMBL" id="VOBQ01000030">
    <property type="protein sequence ID" value="TWO64930.1"/>
    <property type="molecule type" value="Genomic_DNA"/>
</dbReference>
<keyword evidence="8 14" id="KW-0342">GTP-binding</keyword>
<accession>A0A562ZEI3</accession>
<dbReference type="Pfam" id="PF01139">
    <property type="entry name" value="RtcB"/>
    <property type="match status" value="1"/>
</dbReference>
<dbReference type="PANTHER" id="PTHR43749">
    <property type="entry name" value="RNA-SPLICING LIGASE RTCB"/>
    <property type="match status" value="1"/>
</dbReference>
<feature type="binding site" evidence="15">
    <location>
        <position position="78"/>
    </location>
    <ligand>
        <name>Mn(2+)</name>
        <dbReference type="ChEBI" id="CHEBI:29035"/>
        <label>1</label>
    </ligand>
</feature>